<dbReference type="Proteomes" id="UP000264006">
    <property type="component" value="Chromosome"/>
</dbReference>
<dbReference type="InterPro" id="IPR042070">
    <property type="entry name" value="PucR_C-HTH_sf"/>
</dbReference>
<dbReference type="RefSeq" id="WP_114590958.1">
    <property type="nucleotide sequence ID" value="NZ_CAXIBR010000032.1"/>
</dbReference>
<dbReference type="Pfam" id="PF14361">
    <property type="entry name" value="RsbRD_N"/>
    <property type="match status" value="1"/>
</dbReference>
<dbReference type="PANTHER" id="PTHR33744">
    <property type="entry name" value="CARBOHYDRATE DIACID REGULATOR"/>
    <property type="match status" value="1"/>
</dbReference>
<dbReference type="Gene3D" id="1.10.10.2840">
    <property type="entry name" value="PucR C-terminal helix-turn-helix domain"/>
    <property type="match status" value="1"/>
</dbReference>
<organism evidence="3 4">
    <name type="scientific">Euzebya pacifica</name>
    <dbReference type="NCBI Taxonomy" id="1608957"/>
    <lineage>
        <taxon>Bacteria</taxon>
        <taxon>Bacillati</taxon>
        <taxon>Actinomycetota</taxon>
        <taxon>Nitriliruptoria</taxon>
        <taxon>Euzebyales</taxon>
    </lineage>
</organism>
<reference evidence="3 4" key="1">
    <citation type="submission" date="2018-09" db="EMBL/GenBank/DDBJ databases">
        <title>Complete genome sequence of Euzebya sp. DY32-46 isolated from seawater of Pacific Ocean.</title>
        <authorList>
            <person name="Xu L."/>
            <person name="Wu Y.-H."/>
            <person name="Xu X.-W."/>
        </authorList>
    </citation>
    <scope>NUCLEOTIDE SEQUENCE [LARGE SCALE GENOMIC DNA]</scope>
    <source>
        <strain evidence="3 4">DY32-46</strain>
    </source>
</reference>
<evidence type="ECO:0000259" key="2">
    <source>
        <dbReference type="Pfam" id="PF14361"/>
    </source>
</evidence>
<feature type="domain" description="PucR C-terminal helix-turn-helix" evidence="1">
    <location>
        <begin position="332"/>
        <end position="389"/>
    </location>
</feature>
<evidence type="ECO:0000313" key="4">
    <source>
        <dbReference type="Proteomes" id="UP000264006"/>
    </source>
</evidence>
<protein>
    <submittedName>
        <fullName evidence="3">Regulatory protein</fullName>
    </submittedName>
</protein>
<dbReference type="EMBL" id="CP031165">
    <property type="protein sequence ID" value="AXV06275.1"/>
    <property type="molecule type" value="Genomic_DNA"/>
</dbReference>
<dbReference type="KEGG" id="euz:DVS28_a1582"/>
<dbReference type="InterPro" id="IPR025751">
    <property type="entry name" value="RsbRD_N_dom"/>
</dbReference>
<dbReference type="PANTHER" id="PTHR33744:SF7">
    <property type="entry name" value="PUCR FAMILY TRANSCRIPTIONAL REGULATOR"/>
    <property type="match status" value="1"/>
</dbReference>
<accession>A0A346XVM8</accession>
<dbReference type="InterPro" id="IPR025736">
    <property type="entry name" value="PucR_C-HTH_dom"/>
</dbReference>
<feature type="domain" description="RsbT co-antagonist protein RsbRD N-terminal" evidence="2">
    <location>
        <begin position="39"/>
        <end position="178"/>
    </location>
</feature>
<dbReference type="OrthoDB" id="4571023at2"/>
<dbReference type="InterPro" id="IPR051448">
    <property type="entry name" value="CdaR-like_regulators"/>
</dbReference>
<gene>
    <name evidence="3" type="ORF">DVS28_a1582</name>
</gene>
<sequence>MSRTFDPLRFDDTALSAEPVAVATRPASRVAAELLHDVDELTESVVRTIQTRLGSYTGRAVPRDDLWWSVRATTGMLVRVLAEDREPTQQEIQTRRALGERRAMQALPVDQLVEAMQVAFGEVWSALSDRAMQQGHETVTDLLSLSRHFWTMMHTVSSVVTEAHHDVAREQVARTRRRSAGFLDILAGLPATETQARHEAAALGLDPDATFVAAVRPPREGDDPLRSCRDGVVMVERPDRVLLLTVATADGAFPLDLVDDPVGIGMARPGLSGAKETVRDAELAHAAASALGRSRLAYADDWFACVSSGELSRVEPLVRDAVAALRADPQMAHTVDAYIRADGKLVAAGEAIDVHANTVAYRLDRFVERAGLDPRTSDGLMRCRLALLIAEASPSRGGGAAEPTPTD</sequence>
<dbReference type="AlphaFoldDB" id="A0A346XVM8"/>
<name>A0A346XVM8_9ACTN</name>
<proteinExistence type="predicted"/>
<evidence type="ECO:0000259" key="1">
    <source>
        <dbReference type="Pfam" id="PF13556"/>
    </source>
</evidence>
<keyword evidence="4" id="KW-1185">Reference proteome</keyword>
<dbReference type="Pfam" id="PF13556">
    <property type="entry name" value="HTH_30"/>
    <property type="match status" value="1"/>
</dbReference>
<evidence type="ECO:0000313" key="3">
    <source>
        <dbReference type="EMBL" id="AXV06275.1"/>
    </source>
</evidence>